<dbReference type="GeneID" id="8245585"/>
<evidence type="ECO:0000313" key="3">
    <source>
        <dbReference type="Proteomes" id="UP000002009"/>
    </source>
</evidence>
<evidence type="ECO:0000313" key="2">
    <source>
        <dbReference type="EMBL" id="ACO69209.1"/>
    </source>
</evidence>
<keyword evidence="1" id="KW-1133">Transmembrane helix</keyword>
<proteinExistence type="predicted"/>
<evidence type="ECO:0000256" key="1">
    <source>
        <dbReference type="SAM" id="Phobius"/>
    </source>
</evidence>
<dbReference type="KEGG" id="mis:MICPUN_101929"/>
<keyword evidence="3" id="KW-1185">Reference proteome</keyword>
<dbReference type="Proteomes" id="UP000002009">
    <property type="component" value="Chromosome 8"/>
</dbReference>
<sequence>MTLTYSDAMVPYFGLYAFTMCWDPDMFWGPNGLGQLPYFSKELGDSTTAGGFFARMVGLGFLTMFLGKTRFGVSDDAWMKTTVTFHVGSLWWFYKLTTAAGWTTWVWQLQCLLNVVFAAWGVQSMGGLDKLLKQD</sequence>
<reference evidence="2 3" key="1">
    <citation type="journal article" date="2009" name="Science">
        <title>Green evolution and dynamic adaptations revealed by genomes of the marine picoeukaryotes Micromonas.</title>
        <authorList>
            <person name="Worden A.Z."/>
            <person name="Lee J.H."/>
            <person name="Mock T."/>
            <person name="Rouze P."/>
            <person name="Simmons M.P."/>
            <person name="Aerts A.L."/>
            <person name="Allen A.E."/>
            <person name="Cuvelier M.L."/>
            <person name="Derelle E."/>
            <person name="Everett M.V."/>
            <person name="Foulon E."/>
            <person name="Grimwood J."/>
            <person name="Gundlach H."/>
            <person name="Henrissat B."/>
            <person name="Napoli C."/>
            <person name="McDonald S.M."/>
            <person name="Parker M.S."/>
            <person name="Rombauts S."/>
            <person name="Salamov A."/>
            <person name="Von Dassow P."/>
            <person name="Badger J.H."/>
            <person name="Coutinho P.M."/>
            <person name="Demir E."/>
            <person name="Dubchak I."/>
            <person name="Gentemann C."/>
            <person name="Eikrem W."/>
            <person name="Gready J.E."/>
            <person name="John U."/>
            <person name="Lanier W."/>
            <person name="Lindquist E.A."/>
            <person name="Lucas S."/>
            <person name="Mayer K.F."/>
            <person name="Moreau H."/>
            <person name="Not F."/>
            <person name="Otillar R."/>
            <person name="Panaud O."/>
            <person name="Pangilinan J."/>
            <person name="Paulsen I."/>
            <person name="Piegu B."/>
            <person name="Poliakov A."/>
            <person name="Robbens S."/>
            <person name="Schmutz J."/>
            <person name="Toulza E."/>
            <person name="Wyss T."/>
            <person name="Zelensky A."/>
            <person name="Zhou K."/>
            <person name="Armbrust E.V."/>
            <person name="Bhattacharya D."/>
            <person name="Goodenough U.W."/>
            <person name="Van de Peer Y."/>
            <person name="Grigoriev I.V."/>
        </authorList>
    </citation>
    <scope>NUCLEOTIDE SEQUENCE [LARGE SCALE GENOMIC DNA]</scope>
    <source>
        <strain evidence="3">RCC299 / NOUM17</strain>
    </source>
</reference>
<feature type="transmembrane region" description="Helical" evidence="1">
    <location>
        <begin position="46"/>
        <end position="65"/>
    </location>
</feature>
<dbReference type="OrthoDB" id="498092at2759"/>
<organism evidence="2 3">
    <name type="scientific">Micromonas commoda (strain RCC299 / NOUM17 / CCMP2709)</name>
    <name type="common">Picoplanktonic green alga</name>
    <dbReference type="NCBI Taxonomy" id="296587"/>
    <lineage>
        <taxon>Eukaryota</taxon>
        <taxon>Viridiplantae</taxon>
        <taxon>Chlorophyta</taxon>
        <taxon>Mamiellophyceae</taxon>
        <taxon>Mamiellales</taxon>
        <taxon>Mamiellaceae</taxon>
        <taxon>Micromonas</taxon>
    </lineage>
</organism>
<name>C1FG76_MICCC</name>
<accession>C1FG76</accession>
<gene>
    <name evidence="2" type="ORF">MICPUN_101929</name>
</gene>
<dbReference type="EMBL" id="CP001575">
    <property type="protein sequence ID" value="ACO69209.1"/>
    <property type="molecule type" value="Genomic_DNA"/>
</dbReference>
<protein>
    <submittedName>
        <fullName evidence="2">Uncharacterized protein</fullName>
    </submittedName>
</protein>
<keyword evidence="1" id="KW-0812">Transmembrane</keyword>
<dbReference type="RefSeq" id="XP_002507951.1">
    <property type="nucleotide sequence ID" value="XM_002507905.1"/>
</dbReference>
<dbReference type="InParanoid" id="C1FG76"/>
<dbReference type="AlphaFoldDB" id="C1FG76"/>
<dbReference type="OMA" id="DIAMQAY"/>
<keyword evidence="1" id="KW-0472">Membrane</keyword>